<dbReference type="GO" id="GO:0046872">
    <property type="term" value="F:metal ion binding"/>
    <property type="evidence" value="ECO:0007669"/>
    <property type="project" value="UniProtKB-KW"/>
</dbReference>
<keyword evidence="6" id="KW-0732">Signal</keyword>
<dbReference type="Gene3D" id="3.40.720.10">
    <property type="entry name" value="Alkaline Phosphatase, subunit A"/>
    <property type="match status" value="1"/>
</dbReference>
<comment type="similarity">
    <text evidence="1">Belongs to the sulfatase family.</text>
</comment>
<dbReference type="InterPro" id="IPR047115">
    <property type="entry name" value="ARSB"/>
</dbReference>
<dbReference type="InterPro" id="IPR024607">
    <property type="entry name" value="Sulfatase_CS"/>
</dbReference>
<dbReference type="KEGG" id="ftj:FTUN_6165"/>
<gene>
    <name evidence="8" type="ORF">FTUN_6165</name>
</gene>
<dbReference type="InterPro" id="IPR017850">
    <property type="entry name" value="Alkaline_phosphatase_core_sf"/>
</dbReference>
<dbReference type="EMBL" id="CP053452">
    <property type="protein sequence ID" value="QJW98570.1"/>
    <property type="molecule type" value="Genomic_DNA"/>
</dbReference>
<dbReference type="SUPFAM" id="SSF53649">
    <property type="entry name" value="Alkaline phosphatase-like"/>
    <property type="match status" value="1"/>
</dbReference>
<name>A0A6M5YYM8_9BACT</name>
<sequence>MCSRLLLTAALGAIGWAVTAPAAPAADKPNIVVILADDLGNADLGYRGSKIKTPNIDALARGGVRLESYYGLPLCTPARAALMTGRYPMRHGLQTLVIFPGHKYGLPTDEKTLPQALKEVGYATYMVGKWHLGHADKKFWPQNRGFDHFYGNVVGEVDYFTKDRGGVTDWQRNGTFLKEEGYYTHQIGREAVGLIEKHDTAKPLFLYFASLSAHAPYQAPKDEIAAYKDVFPDPQHRTYAAMVTGLDAEVGRIVAALEKKGMRENTVIFFTSDNGGATSALFATGARSPEERGASGGVALGAKPPCSNAPFRGGKGSLKEGGVRLPAIVNWPAKLKPRVVNEPLHHVDVMPTLLGLAGGKGSSDHPFDGADALATIAEGKPSPHDDILINVEAFRGAIRKDNWKLIKVAALPGTTELFDVSKDPGETENLAAKYPDVVKGLEARLLNYARQQKPSEWLKSQVDFLGFQGETFLDPEYSTDGGLPHEKPVLPKK</sequence>
<evidence type="ECO:0000256" key="1">
    <source>
        <dbReference type="ARBA" id="ARBA00008779"/>
    </source>
</evidence>
<evidence type="ECO:0000313" key="8">
    <source>
        <dbReference type="EMBL" id="QJW98570.1"/>
    </source>
</evidence>
<dbReference type="EC" id="3.1.6.1" evidence="8"/>
<accession>A0A6M5YYM8</accession>
<keyword evidence="2" id="KW-0479">Metal-binding</keyword>
<protein>
    <submittedName>
        <fullName evidence="8">Arylsulfatase</fullName>
        <ecNumber evidence="8">3.1.6.1</ecNumber>
    </submittedName>
</protein>
<dbReference type="PANTHER" id="PTHR10342:SF274">
    <property type="entry name" value="ARYLSULFATASE B"/>
    <property type="match status" value="1"/>
</dbReference>
<evidence type="ECO:0000313" key="9">
    <source>
        <dbReference type="Proteomes" id="UP000503447"/>
    </source>
</evidence>
<keyword evidence="5" id="KW-0325">Glycoprotein</keyword>
<organism evidence="8 9">
    <name type="scientific">Frigoriglobus tundricola</name>
    <dbReference type="NCBI Taxonomy" id="2774151"/>
    <lineage>
        <taxon>Bacteria</taxon>
        <taxon>Pseudomonadati</taxon>
        <taxon>Planctomycetota</taxon>
        <taxon>Planctomycetia</taxon>
        <taxon>Gemmatales</taxon>
        <taxon>Gemmataceae</taxon>
        <taxon>Frigoriglobus</taxon>
    </lineage>
</organism>
<feature type="domain" description="Sulfatase N-terminal" evidence="7">
    <location>
        <begin position="29"/>
        <end position="358"/>
    </location>
</feature>
<evidence type="ECO:0000256" key="5">
    <source>
        <dbReference type="ARBA" id="ARBA00023180"/>
    </source>
</evidence>
<reference evidence="9" key="1">
    <citation type="submission" date="2020-05" db="EMBL/GenBank/DDBJ databases">
        <title>Frigoriglobus tundricola gen. nov., sp. nov., a psychrotolerant cellulolytic planctomycete of the family Gemmataceae with two divergent copies of 16S rRNA gene.</title>
        <authorList>
            <person name="Kulichevskaya I.S."/>
            <person name="Ivanova A.A."/>
            <person name="Naumoff D.G."/>
            <person name="Beletsky A.V."/>
            <person name="Rijpstra W.I.C."/>
            <person name="Sinninghe Damste J.S."/>
            <person name="Mardanov A.V."/>
            <person name="Ravin N.V."/>
            <person name="Dedysh S.N."/>
        </authorList>
    </citation>
    <scope>NUCLEOTIDE SEQUENCE [LARGE SCALE GENOMIC DNA]</scope>
    <source>
        <strain evidence="9">PL17</strain>
    </source>
</reference>
<dbReference type="PROSITE" id="PS00523">
    <property type="entry name" value="SULFATASE_1"/>
    <property type="match status" value="1"/>
</dbReference>
<keyword evidence="9" id="KW-1185">Reference proteome</keyword>
<dbReference type="GO" id="GO:0004065">
    <property type="term" value="F:arylsulfatase activity"/>
    <property type="evidence" value="ECO:0007669"/>
    <property type="project" value="UniProtKB-EC"/>
</dbReference>
<dbReference type="PANTHER" id="PTHR10342">
    <property type="entry name" value="ARYLSULFATASE"/>
    <property type="match status" value="1"/>
</dbReference>
<dbReference type="Gene3D" id="3.30.1120.10">
    <property type="match status" value="1"/>
</dbReference>
<dbReference type="CDD" id="cd16029">
    <property type="entry name" value="4-S"/>
    <property type="match status" value="1"/>
</dbReference>
<dbReference type="Proteomes" id="UP000503447">
    <property type="component" value="Chromosome"/>
</dbReference>
<keyword evidence="4" id="KW-0106">Calcium</keyword>
<evidence type="ECO:0000259" key="7">
    <source>
        <dbReference type="Pfam" id="PF00884"/>
    </source>
</evidence>
<dbReference type="Pfam" id="PF00884">
    <property type="entry name" value="Sulfatase"/>
    <property type="match status" value="1"/>
</dbReference>
<feature type="chain" id="PRO_5026934393" evidence="6">
    <location>
        <begin position="23"/>
        <end position="493"/>
    </location>
</feature>
<evidence type="ECO:0000256" key="3">
    <source>
        <dbReference type="ARBA" id="ARBA00022801"/>
    </source>
</evidence>
<evidence type="ECO:0000256" key="2">
    <source>
        <dbReference type="ARBA" id="ARBA00022723"/>
    </source>
</evidence>
<feature type="signal peptide" evidence="6">
    <location>
        <begin position="1"/>
        <end position="22"/>
    </location>
</feature>
<dbReference type="RefSeq" id="WP_227254484.1">
    <property type="nucleotide sequence ID" value="NZ_CP053452.2"/>
</dbReference>
<keyword evidence="3 8" id="KW-0378">Hydrolase</keyword>
<dbReference type="AlphaFoldDB" id="A0A6M5YYM8"/>
<proteinExistence type="inferred from homology"/>
<evidence type="ECO:0000256" key="6">
    <source>
        <dbReference type="SAM" id="SignalP"/>
    </source>
</evidence>
<dbReference type="PROSITE" id="PS00149">
    <property type="entry name" value="SULFATASE_2"/>
    <property type="match status" value="1"/>
</dbReference>
<evidence type="ECO:0000256" key="4">
    <source>
        <dbReference type="ARBA" id="ARBA00022837"/>
    </source>
</evidence>
<dbReference type="InterPro" id="IPR000917">
    <property type="entry name" value="Sulfatase_N"/>
</dbReference>